<dbReference type="SUPFAM" id="SSF54518">
    <property type="entry name" value="Tubby C-terminal domain-like"/>
    <property type="match status" value="1"/>
</dbReference>
<evidence type="ECO:0000256" key="1">
    <source>
        <dbReference type="SAM" id="MobiDB-lite"/>
    </source>
</evidence>
<evidence type="ECO:0000313" key="4">
    <source>
        <dbReference type="Proteomes" id="UP001470230"/>
    </source>
</evidence>
<gene>
    <name evidence="3" type="ORF">M9Y10_032082</name>
</gene>
<dbReference type="Gene3D" id="3.20.90.10">
    <property type="entry name" value="Tubby Protein, Chain A"/>
    <property type="match status" value="1"/>
</dbReference>
<evidence type="ECO:0000259" key="2">
    <source>
        <dbReference type="Pfam" id="PF01167"/>
    </source>
</evidence>
<dbReference type="Proteomes" id="UP001470230">
    <property type="component" value="Unassembled WGS sequence"/>
</dbReference>
<organism evidence="3 4">
    <name type="scientific">Tritrichomonas musculus</name>
    <dbReference type="NCBI Taxonomy" id="1915356"/>
    <lineage>
        <taxon>Eukaryota</taxon>
        <taxon>Metamonada</taxon>
        <taxon>Parabasalia</taxon>
        <taxon>Tritrichomonadida</taxon>
        <taxon>Tritrichomonadidae</taxon>
        <taxon>Tritrichomonas</taxon>
    </lineage>
</organism>
<dbReference type="EMBL" id="JAPFFF010000052">
    <property type="protein sequence ID" value="KAK8839155.1"/>
    <property type="molecule type" value="Genomic_DNA"/>
</dbReference>
<dbReference type="Pfam" id="PF01167">
    <property type="entry name" value="Tub"/>
    <property type="match status" value="1"/>
</dbReference>
<evidence type="ECO:0000313" key="3">
    <source>
        <dbReference type="EMBL" id="KAK8839155.1"/>
    </source>
</evidence>
<feature type="domain" description="Tubby C-terminal" evidence="2">
    <location>
        <begin position="177"/>
        <end position="320"/>
    </location>
</feature>
<reference evidence="3 4" key="1">
    <citation type="submission" date="2024-04" db="EMBL/GenBank/DDBJ databases">
        <title>Tritrichomonas musculus Genome.</title>
        <authorList>
            <person name="Alves-Ferreira E."/>
            <person name="Grigg M."/>
            <person name="Lorenzi H."/>
            <person name="Galac M."/>
        </authorList>
    </citation>
    <scope>NUCLEOTIDE SEQUENCE [LARGE SCALE GENOMIC DNA]</scope>
    <source>
        <strain evidence="3 4">EAF2021</strain>
    </source>
</reference>
<dbReference type="InterPro" id="IPR000007">
    <property type="entry name" value="Tubby_C"/>
</dbReference>
<name>A0ABR2GZ04_9EUKA</name>
<feature type="compositionally biased region" description="Low complexity" evidence="1">
    <location>
        <begin position="34"/>
        <end position="44"/>
    </location>
</feature>
<dbReference type="InterPro" id="IPR025659">
    <property type="entry name" value="Tubby-like_C"/>
</dbReference>
<protein>
    <recommendedName>
        <fullName evidence="2">Tubby C-terminal domain-containing protein</fullName>
    </recommendedName>
</protein>
<feature type="region of interest" description="Disordered" evidence="1">
    <location>
        <begin position="28"/>
        <end position="106"/>
    </location>
</feature>
<sequence>MKKKQVKLCFSDSDSDSYYYSDNSIEEITSLPSQNNNTPKNNQTNKKESKPNVSYCSDDEFPDGNNPFVLQDTSPFEISSSEEEYTEPTFHSKSSPQSPTTSSSVEQFYNQTSTTNTIPKKKVSNTYVFTYKKKQTLKGPRFHYQLTLNGTPLFHTKTKLRHPKDKARISSGNACHFSQKEFEGFLKINKKKSFFSLHQKTINGPELMSIELTPTKGPIPKNTKVILKDFSNPIINGIDTNNIKDLTLVNLKPKKEGNGHWTLNFNGKYAIPSVKNCILVKDGAEDQLITIRRITSNSCEIDALDIFSPLCLFALGLTSFMSTF</sequence>
<accession>A0ABR2GZ04</accession>
<feature type="compositionally biased region" description="Low complexity" evidence="1">
    <location>
        <begin position="92"/>
        <end position="104"/>
    </location>
</feature>
<proteinExistence type="predicted"/>
<keyword evidence="4" id="KW-1185">Reference proteome</keyword>
<comment type="caution">
    <text evidence="3">The sequence shown here is derived from an EMBL/GenBank/DDBJ whole genome shotgun (WGS) entry which is preliminary data.</text>
</comment>